<dbReference type="PROSITE" id="PS51752">
    <property type="entry name" value="JACALIN_LECTIN"/>
    <property type="match status" value="1"/>
</dbReference>
<evidence type="ECO:0000313" key="5">
    <source>
        <dbReference type="Proteomes" id="UP000824469"/>
    </source>
</evidence>
<dbReference type="SMART" id="SM00666">
    <property type="entry name" value="PB1"/>
    <property type="match status" value="1"/>
</dbReference>
<dbReference type="AlphaFoldDB" id="A0AA38CCX2"/>
<dbReference type="SUPFAM" id="SSF54277">
    <property type="entry name" value="CAD &amp; PB1 domains"/>
    <property type="match status" value="1"/>
</dbReference>
<dbReference type="PANTHER" id="PTHR47293">
    <property type="entry name" value="JACALIN-RELATED LECTIN 3"/>
    <property type="match status" value="1"/>
</dbReference>
<dbReference type="Gene3D" id="2.100.10.30">
    <property type="entry name" value="Jacalin-like lectin domain"/>
    <property type="match status" value="1"/>
</dbReference>
<reference evidence="4 5" key="1">
    <citation type="journal article" date="2021" name="Nat. Plants">
        <title>The Taxus genome provides insights into paclitaxel biosynthesis.</title>
        <authorList>
            <person name="Xiong X."/>
            <person name="Gou J."/>
            <person name="Liao Q."/>
            <person name="Li Y."/>
            <person name="Zhou Q."/>
            <person name="Bi G."/>
            <person name="Li C."/>
            <person name="Du R."/>
            <person name="Wang X."/>
            <person name="Sun T."/>
            <person name="Guo L."/>
            <person name="Liang H."/>
            <person name="Lu P."/>
            <person name="Wu Y."/>
            <person name="Zhang Z."/>
            <person name="Ro D.K."/>
            <person name="Shang Y."/>
            <person name="Huang S."/>
            <person name="Yan J."/>
        </authorList>
    </citation>
    <scope>NUCLEOTIDE SEQUENCE [LARGE SCALE GENOMIC DNA]</scope>
    <source>
        <strain evidence="4">Ta-2019</strain>
    </source>
</reference>
<sequence length="255" mass="28382">MPGSMGNRKMVDIAKVIKVKYEDDMRRITVKYEDGRPDISLVELRSKICNLFQLNGDAHELKLRYRDEDGDVITMANEDDLVDAFKQELYPFRVEVSLTGKNMTEVKHSAIRITNLGPFGGGGGTDWDDGTFEDIQGITVTTDPICLVAIQVHYVTGNGTIFPAARHGGSGSSVYTVFKYPNEKLQKISGYCGLVESTWTVIKGLSFETNRAKYGPFGVTDWAPFEFDLRSRDVVGFYGRACGRYLGSIGLHTHT</sequence>
<organism evidence="4 5">
    <name type="scientific">Taxus chinensis</name>
    <name type="common">Chinese yew</name>
    <name type="synonym">Taxus wallichiana var. chinensis</name>
    <dbReference type="NCBI Taxonomy" id="29808"/>
    <lineage>
        <taxon>Eukaryota</taxon>
        <taxon>Viridiplantae</taxon>
        <taxon>Streptophyta</taxon>
        <taxon>Embryophyta</taxon>
        <taxon>Tracheophyta</taxon>
        <taxon>Spermatophyta</taxon>
        <taxon>Pinopsida</taxon>
        <taxon>Pinidae</taxon>
        <taxon>Conifers II</taxon>
        <taxon>Cupressales</taxon>
        <taxon>Taxaceae</taxon>
        <taxon>Taxus</taxon>
    </lineage>
</organism>
<dbReference type="InterPro" id="IPR000270">
    <property type="entry name" value="PB1_dom"/>
</dbReference>
<proteinExistence type="predicted"/>
<accession>A0AA38CCX2</accession>
<gene>
    <name evidence="4" type="ORF">KI387_038927</name>
</gene>
<feature type="domain" description="Jacalin-type lectin" evidence="3">
    <location>
        <begin position="113"/>
        <end position="255"/>
    </location>
</feature>
<dbReference type="InterPro" id="IPR001229">
    <property type="entry name" value="Jacalin-like_lectin_dom"/>
</dbReference>
<dbReference type="Pfam" id="PF00564">
    <property type="entry name" value="PB1"/>
    <property type="match status" value="1"/>
</dbReference>
<name>A0AA38CCX2_TAXCH</name>
<dbReference type="GO" id="GO:0030246">
    <property type="term" value="F:carbohydrate binding"/>
    <property type="evidence" value="ECO:0007669"/>
    <property type="project" value="UniProtKB-KW"/>
</dbReference>
<comment type="caution">
    <text evidence="4">The sequence shown here is derived from an EMBL/GenBank/DDBJ whole genome shotgun (WGS) entry which is preliminary data.</text>
</comment>
<dbReference type="Gene3D" id="3.10.20.90">
    <property type="entry name" value="Phosphatidylinositol 3-kinase Catalytic Subunit, Chain A, domain 1"/>
    <property type="match status" value="1"/>
</dbReference>
<dbReference type="InterPro" id="IPR036404">
    <property type="entry name" value="Jacalin-like_lectin_dom_sf"/>
</dbReference>
<protein>
    <submittedName>
        <fullName evidence="4">Uncharacterized protein</fullName>
    </submittedName>
</protein>
<dbReference type="SUPFAM" id="SSF51101">
    <property type="entry name" value="Mannose-binding lectins"/>
    <property type="match status" value="1"/>
</dbReference>
<dbReference type="InterPro" id="IPR053793">
    <property type="entry name" value="PB1-like"/>
</dbReference>
<evidence type="ECO:0000259" key="2">
    <source>
        <dbReference type="PROSITE" id="PS51745"/>
    </source>
</evidence>
<dbReference type="Proteomes" id="UP000824469">
    <property type="component" value="Unassembled WGS sequence"/>
</dbReference>
<keyword evidence="5" id="KW-1185">Reference proteome</keyword>
<keyword evidence="1" id="KW-0430">Lectin</keyword>
<evidence type="ECO:0000259" key="3">
    <source>
        <dbReference type="PROSITE" id="PS51752"/>
    </source>
</evidence>
<dbReference type="PROSITE" id="PS51745">
    <property type="entry name" value="PB1"/>
    <property type="match status" value="1"/>
</dbReference>
<dbReference type="Pfam" id="PF01419">
    <property type="entry name" value="Jacalin"/>
    <property type="match status" value="1"/>
</dbReference>
<evidence type="ECO:0000256" key="1">
    <source>
        <dbReference type="ARBA" id="ARBA00022734"/>
    </source>
</evidence>
<dbReference type="EMBL" id="JAHRHJ020000011">
    <property type="protein sequence ID" value="KAH9295339.1"/>
    <property type="molecule type" value="Genomic_DNA"/>
</dbReference>
<dbReference type="PANTHER" id="PTHR47293:SF15">
    <property type="entry name" value="JACALIN-RELATED LECTIN 19"/>
    <property type="match status" value="1"/>
</dbReference>
<evidence type="ECO:0000313" key="4">
    <source>
        <dbReference type="EMBL" id="KAH9295339.1"/>
    </source>
</evidence>
<dbReference type="SMART" id="SM00915">
    <property type="entry name" value="Jacalin"/>
    <property type="match status" value="1"/>
</dbReference>
<feature type="domain" description="PB1" evidence="2">
    <location>
        <begin position="14"/>
        <end position="94"/>
    </location>
</feature>